<evidence type="ECO:0000256" key="3">
    <source>
        <dbReference type="ARBA" id="ARBA00022452"/>
    </source>
</evidence>
<dbReference type="InterPro" id="IPR012910">
    <property type="entry name" value="Plug_dom"/>
</dbReference>
<organism evidence="13 14">
    <name type="scientific">Pseudoxanthomonas daejeonensis</name>
    <dbReference type="NCBI Taxonomy" id="266062"/>
    <lineage>
        <taxon>Bacteria</taxon>
        <taxon>Pseudomonadati</taxon>
        <taxon>Pseudomonadota</taxon>
        <taxon>Gammaproteobacteria</taxon>
        <taxon>Lysobacterales</taxon>
        <taxon>Lysobacteraceae</taxon>
        <taxon>Pseudoxanthomonas</taxon>
    </lineage>
</organism>
<evidence type="ECO:0008006" key="15">
    <source>
        <dbReference type="Google" id="ProtNLM"/>
    </source>
</evidence>
<name>A0ABQ6Z7S9_9GAMM</name>
<evidence type="ECO:0000313" key="13">
    <source>
        <dbReference type="EMBL" id="KAF1695058.1"/>
    </source>
</evidence>
<proteinExistence type="inferred from homology"/>
<evidence type="ECO:0000256" key="10">
    <source>
        <dbReference type="SAM" id="MobiDB-lite"/>
    </source>
</evidence>
<keyword evidence="2 8" id="KW-0813">Transport</keyword>
<keyword evidence="14" id="KW-1185">Reference proteome</keyword>
<accession>A0ABQ6Z7S9</accession>
<keyword evidence="6 8" id="KW-0472">Membrane</keyword>
<feature type="domain" description="TonB-dependent receptor-like beta-barrel" evidence="11">
    <location>
        <begin position="482"/>
        <end position="1004"/>
    </location>
</feature>
<evidence type="ECO:0000256" key="6">
    <source>
        <dbReference type="ARBA" id="ARBA00023136"/>
    </source>
</evidence>
<comment type="caution">
    <text evidence="13">The sequence shown here is derived from an EMBL/GenBank/DDBJ whole genome shotgun (WGS) entry which is preliminary data.</text>
</comment>
<evidence type="ECO:0000259" key="12">
    <source>
        <dbReference type="Pfam" id="PF07715"/>
    </source>
</evidence>
<dbReference type="PANTHER" id="PTHR47234">
    <property type="match status" value="1"/>
</dbReference>
<dbReference type="InterPro" id="IPR039426">
    <property type="entry name" value="TonB-dep_rcpt-like"/>
</dbReference>
<feature type="region of interest" description="Disordered" evidence="10">
    <location>
        <begin position="84"/>
        <end position="108"/>
    </location>
</feature>
<evidence type="ECO:0000256" key="9">
    <source>
        <dbReference type="RuleBase" id="RU003357"/>
    </source>
</evidence>
<dbReference type="Pfam" id="PF07715">
    <property type="entry name" value="Plug"/>
    <property type="match status" value="1"/>
</dbReference>
<keyword evidence="3 8" id="KW-1134">Transmembrane beta strand</keyword>
<dbReference type="Pfam" id="PF00593">
    <property type="entry name" value="TonB_dep_Rec_b-barrel"/>
    <property type="match status" value="1"/>
</dbReference>
<evidence type="ECO:0000256" key="4">
    <source>
        <dbReference type="ARBA" id="ARBA00022692"/>
    </source>
</evidence>
<dbReference type="SUPFAM" id="SSF56935">
    <property type="entry name" value="Porins"/>
    <property type="match status" value="1"/>
</dbReference>
<evidence type="ECO:0000256" key="1">
    <source>
        <dbReference type="ARBA" id="ARBA00004571"/>
    </source>
</evidence>
<dbReference type="PANTHER" id="PTHR47234:SF3">
    <property type="entry name" value="SECRETIN_TONB SHORT N-TERMINAL DOMAIN-CONTAINING PROTEIN"/>
    <property type="match status" value="1"/>
</dbReference>
<protein>
    <recommendedName>
        <fullName evidence="15">TonB-dependent receptor</fullName>
    </recommendedName>
</protein>
<dbReference type="PROSITE" id="PS52016">
    <property type="entry name" value="TONB_DEPENDENT_REC_3"/>
    <property type="match status" value="1"/>
</dbReference>
<evidence type="ECO:0000313" key="14">
    <source>
        <dbReference type="Proteomes" id="UP000788419"/>
    </source>
</evidence>
<evidence type="ECO:0000259" key="11">
    <source>
        <dbReference type="Pfam" id="PF00593"/>
    </source>
</evidence>
<comment type="subcellular location">
    <subcellularLocation>
        <location evidence="1 8">Cell outer membrane</location>
        <topology evidence="1 8">Multi-pass membrane protein</topology>
    </subcellularLocation>
</comment>
<gene>
    <name evidence="13" type="ORF">CSC65_07530</name>
</gene>
<comment type="similarity">
    <text evidence="8 9">Belongs to the TonB-dependent receptor family.</text>
</comment>
<evidence type="ECO:0000256" key="2">
    <source>
        <dbReference type="ARBA" id="ARBA00022448"/>
    </source>
</evidence>
<feature type="region of interest" description="Disordered" evidence="10">
    <location>
        <begin position="1"/>
        <end position="38"/>
    </location>
</feature>
<keyword evidence="5 9" id="KW-0798">TonB box</keyword>
<dbReference type="Gene3D" id="2.40.170.20">
    <property type="entry name" value="TonB-dependent receptor, beta-barrel domain"/>
    <property type="match status" value="1"/>
</dbReference>
<reference evidence="13 14" key="1">
    <citation type="submission" date="2017-10" db="EMBL/GenBank/DDBJ databases">
        <title>Whole genome sequencing of members of genus Pseudoxanthomonas.</title>
        <authorList>
            <person name="Kumar S."/>
            <person name="Bansal K."/>
            <person name="Kaur A."/>
            <person name="Patil P."/>
            <person name="Sharma S."/>
            <person name="Patil P.B."/>
        </authorList>
    </citation>
    <scope>NUCLEOTIDE SEQUENCE [LARGE SCALE GENOMIC DNA]</scope>
    <source>
        <strain evidence="13 14">DSM 17801</strain>
    </source>
</reference>
<evidence type="ECO:0000256" key="7">
    <source>
        <dbReference type="ARBA" id="ARBA00023237"/>
    </source>
</evidence>
<keyword evidence="4 8" id="KW-0812">Transmembrane</keyword>
<dbReference type="EMBL" id="PDWN01000006">
    <property type="protein sequence ID" value="KAF1695058.1"/>
    <property type="molecule type" value="Genomic_DNA"/>
</dbReference>
<keyword evidence="7 8" id="KW-0998">Cell outer membrane</keyword>
<dbReference type="CDD" id="cd01347">
    <property type="entry name" value="ligand_gated_channel"/>
    <property type="match status" value="1"/>
</dbReference>
<dbReference type="InterPro" id="IPR037066">
    <property type="entry name" value="Plug_dom_sf"/>
</dbReference>
<dbReference type="Gene3D" id="2.170.130.10">
    <property type="entry name" value="TonB-dependent receptor, plug domain"/>
    <property type="match status" value="1"/>
</dbReference>
<evidence type="ECO:0000256" key="8">
    <source>
        <dbReference type="PROSITE-ProRule" id="PRU01360"/>
    </source>
</evidence>
<evidence type="ECO:0000256" key="5">
    <source>
        <dbReference type="ARBA" id="ARBA00023077"/>
    </source>
</evidence>
<feature type="domain" description="TonB-dependent receptor plug" evidence="12">
    <location>
        <begin position="187"/>
        <end position="301"/>
    </location>
</feature>
<dbReference type="Proteomes" id="UP000788419">
    <property type="component" value="Unassembled WGS sequence"/>
</dbReference>
<sequence length="1039" mass="111256">MRRCQDKAPEAPAAAAARARSRRGQGRMRGEGRLRQPAWDQLKRPLPVHMSHFAWVANNSQLWVASSPGRDGAWRRPAIARSYTRPPETCGTSPRRCRHSGERRRSGGLTIANLGGRHSIMSVHSKPLSLISGTVLLAGTLCAASAIAAENGQSPPAEATGDATPATPTTLDAVSVTGSRVMSAGFESPTPVTSITQEQIQAEAPNSIVDYINTLPAMAGTRSPTQGNNAISSGATGMSLLDLRGLGAERTLVLVDGRRYVGSTLTGSVDANALPTGLIKGVDIVTGGASSVYGSDAVAGVVNFMLDKYYTGTKGYVQAGRSRHGDDDQASAGITFGQAFADDRGHFLINAEHATSDGVGAVRDRPWFRGWGTMVNPGWTATNGEPNRIIVPFLNRPNEAVGGLITSGPLKWMAFSPDGTPRTFDPGMLDLTGSSSSGGELDGHFASVSLKGASERQNLFARGSFWINDNFEVFAEGGHANSVVRTNSSYNYYGGSLTISRDNAYLHPLVAQAMDNAGVRSAAYGLLLGDASPRVETTTDRAVVGLSGQLGQSWTLDAYYQYGRSKLHTQVQNTSNTTRLKLAIDAVVDPASGRIVCRSSLANPGNGCVPLNTFGGANMSEQALAYVLGSPELRQTMKQEVVSAILRGEPAQLPAGPLITAFGVEARRESVEGWADPAGLNREWLFGNFLPTNGENEVKEAFVEALVPLVADELSLNAAARVADYDYSGTAFTWKLGVTWSPLDALTVRAARSRDIRAPNLADLYQAGVTQRQSVTDPWFNNTLRNIERVMTGNLNLKPEEADTTSLGIVFSPWDNFQGAVDYYQIEIKDAITSLSNQQVIQRCYDGDTEVCRLVQRDATGAVSGLTMSPVNVAKRVIRGIDTDLIYSQPLEGMGDNTSLEMRLIATRLLESTSENPFASYDYAGENTGSSPKWRALANATLRSGPARIGASARFVGSGVLDNTWVEGVDIDDNHVPSTWYLGLSGAYTFGGERFEAYFNVDNVLDKAPVRIGNNNNGINGVLYDLVGRYYSVGLRFSF</sequence>
<dbReference type="InterPro" id="IPR000531">
    <property type="entry name" value="Beta-barrel_TonB"/>
</dbReference>
<dbReference type="InterPro" id="IPR036942">
    <property type="entry name" value="Beta-barrel_TonB_sf"/>
</dbReference>